<sequence length="157" mass="17358">MRWYQAAAEQGHAEAQNSVGSGLQAAKKFAEARPRYEKAAAQNHAPATNNPAYLHDLGLGVAQDRQKAFALYTRAADLGWAEAMWNLANMYGAGQLGQPPDPQMACVWTLRAAKHARPQERQLLTYTGRATAMLERRFTSEQMKTCRDQALAWAPSP</sequence>
<reference evidence="1 2" key="2">
    <citation type="submission" date="2020-05" db="EMBL/GenBank/DDBJ databases">
        <authorList>
            <person name="Khan S.A."/>
            <person name="Jeon C.O."/>
            <person name="Chun B.H."/>
        </authorList>
    </citation>
    <scope>NUCLEOTIDE SEQUENCE [LARGE SCALE GENOMIC DNA]</scope>
    <source>
        <strain evidence="1 2">H242</strain>
    </source>
</reference>
<proteinExistence type="predicted"/>
<dbReference type="InterPro" id="IPR050767">
    <property type="entry name" value="Sel1_AlgK"/>
</dbReference>
<dbReference type="InterPro" id="IPR011990">
    <property type="entry name" value="TPR-like_helical_dom_sf"/>
</dbReference>
<dbReference type="EMBL" id="CP053418">
    <property type="protein sequence ID" value="QJW85102.1"/>
    <property type="molecule type" value="Genomic_DNA"/>
</dbReference>
<protein>
    <submittedName>
        <fullName evidence="1">Sel1 repeat family protein</fullName>
    </submittedName>
</protein>
<accession>A0ABX6P5X0</accession>
<dbReference type="PANTHER" id="PTHR11102">
    <property type="entry name" value="SEL-1-LIKE PROTEIN"/>
    <property type="match status" value="1"/>
</dbReference>
<evidence type="ECO:0000313" key="1">
    <source>
        <dbReference type="EMBL" id="QJW85102.1"/>
    </source>
</evidence>
<reference evidence="1 2" key="1">
    <citation type="submission" date="2020-05" db="EMBL/GenBank/DDBJ databases">
        <title>Ramlibacter rhizophilus sp. nov., isolated from rhizosphere soil of national flower Mugunghwa from South Korea.</title>
        <authorList>
            <person name="Zheng-Fei Y."/>
            <person name="Huan T."/>
        </authorList>
    </citation>
    <scope>NUCLEOTIDE SEQUENCE [LARGE SCALE GENOMIC DNA]</scope>
    <source>
        <strain evidence="1 2">H242</strain>
    </source>
</reference>
<gene>
    <name evidence="1" type="ORF">HK414_21360</name>
</gene>
<dbReference type="Proteomes" id="UP000500826">
    <property type="component" value="Chromosome"/>
</dbReference>
<evidence type="ECO:0000313" key="2">
    <source>
        <dbReference type="Proteomes" id="UP000500826"/>
    </source>
</evidence>
<keyword evidence="2" id="KW-1185">Reference proteome</keyword>
<dbReference type="Gene3D" id="1.25.40.10">
    <property type="entry name" value="Tetratricopeptide repeat domain"/>
    <property type="match status" value="1"/>
</dbReference>
<dbReference type="SUPFAM" id="SSF81901">
    <property type="entry name" value="HCP-like"/>
    <property type="match status" value="1"/>
</dbReference>
<dbReference type="InterPro" id="IPR006597">
    <property type="entry name" value="Sel1-like"/>
</dbReference>
<dbReference type="Pfam" id="PF08238">
    <property type="entry name" value="Sel1"/>
    <property type="match status" value="4"/>
</dbReference>
<dbReference type="PANTHER" id="PTHR11102:SF160">
    <property type="entry name" value="ERAD-ASSOCIATED E3 UBIQUITIN-PROTEIN LIGASE COMPONENT HRD3"/>
    <property type="match status" value="1"/>
</dbReference>
<dbReference type="SMART" id="SM00671">
    <property type="entry name" value="SEL1"/>
    <property type="match status" value="3"/>
</dbReference>
<name>A0ABX6P5X0_9BURK</name>
<organism evidence="1 2">
    <name type="scientific">Ramlibacter terrae</name>
    <dbReference type="NCBI Taxonomy" id="2732511"/>
    <lineage>
        <taxon>Bacteria</taxon>
        <taxon>Pseudomonadati</taxon>
        <taxon>Pseudomonadota</taxon>
        <taxon>Betaproteobacteria</taxon>
        <taxon>Burkholderiales</taxon>
        <taxon>Comamonadaceae</taxon>
        <taxon>Ramlibacter</taxon>
    </lineage>
</organism>